<dbReference type="Proteomes" id="UP001234178">
    <property type="component" value="Unassembled WGS sequence"/>
</dbReference>
<evidence type="ECO:0000313" key="2">
    <source>
        <dbReference type="EMBL" id="KAK4031005.1"/>
    </source>
</evidence>
<reference evidence="2 3" key="1">
    <citation type="journal article" date="2023" name="Nucleic Acids Res.">
        <title>The hologenome of Daphnia magna reveals possible DNA methylation and microbiome-mediated evolution of the host genome.</title>
        <authorList>
            <person name="Chaturvedi A."/>
            <person name="Li X."/>
            <person name="Dhandapani V."/>
            <person name="Marshall H."/>
            <person name="Kissane S."/>
            <person name="Cuenca-Cambronero M."/>
            <person name="Asole G."/>
            <person name="Calvet F."/>
            <person name="Ruiz-Romero M."/>
            <person name="Marangio P."/>
            <person name="Guigo R."/>
            <person name="Rago D."/>
            <person name="Mirbahai L."/>
            <person name="Eastwood N."/>
            <person name="Colbourne J.K."/>
            <person name="Zhou J."/>
            <person name="Mallon E."/>
            <person name="Orsini L."/>
        </authorList>
    </citation>
    <scope>NUCLEOTIDE SEQUENCE [LARGE SCALE GENOMIC DNA]</scope>
    <source>
        <strain evidence="2">LRV0_1</strain>
    </source>
</reference>
<dbReference type="EMBL" id="JAOYFB010000039">
    <property type="protein sequence ID" value="KAK4031005.1"/>
    <property type="molecule type" value="Genomic_DNA"/>
</dbReference>
<sequence length="121" mass="13666">MLGECVIIAPSSALLLSDLVSNIGMDGLVPRLKLEIAWIADLESVNMVPWCYWMSVGLVCGLWQLGDCSIFYCVEMPYYCSWIRAVGVDLKQPRMDLTIWFWVVSSLLTLVFGIVDRMIDP</sequence>
<accession>A0ABR0B0Z8</accession>
<proteinExistence type="predicted"/>
<feature type="transmembrane region" description="Helical" evidence="1">
    <location>
        <begin position="95"/>
        <end position="115"/>
    </location>
</feature>
<comment type="caution">
    <text evidence="2">The sequence shown here is derived from an EMBL/GenBank/DDBJ whole genome shotgun (WGS) entry which is preliminary data.</text>
</comment>
<protein>
    <submittedName>
        <fullName evidence="2">Uncharacterized protein</fullName>
    </submittedName>
</protein>
<keyword evidence="1" id="KW-1133">Transmembrane helix</keyword>
<evidence type="ECO:0000256" key="1">
    <source>
        <dbReference type="SAM" id="Phobius"/>
    </source>
</evidence>
<evidence type="ECO:0000313" key="3">
    <source>
        <dbReference type="Proteomes" id="UP001234178"/>
    </source>
</evidence>
<keyword evidence="1" id="KW-0812">Transmembrane</keyword>
<keyword evidence="1" id="KW-0472">Membrane</keyword>
<name>A0ABR0B0Z8_9CRUS</name>
<keyword evidence="3" id="KW-1185">Reference proteome</keyword>
<gene>
    <name evidence="2" type="ORF">OUZ56_024452</name>
</gene>
<organism evidence="2 3">
    <name type="scientific">Daphnia magna</name>
    <dbReference type="NCBI Taxonomy" id="35525"/>
    <lineage>
        <taxon>Eukaryota</taxon>
        <taxon>Metazoa</taxon>
        <taxon>Ecdysozoa</taxon>
        <taxon>Arthropoda</taxon>
        <taxon>Crustacea</taxon>
        <taxon>Branchiopoda</taxon>
        <taxon>Diplostraca</taxon>
        <taxon>Cladocera</taxon>
        <taxon>Anomopoda</taxon>
        <taxon>Daphniidae</taxon>
        <taxon>Daphnia</taxon>
    </lineage>
</organism>